<feature type="signal peptide" evidence="1">
    <location>
        <begin position="1"/>
        <end position="19"/>
    </location>
</feature>
<dbReference type="GO" id="GO:0016485">
    <property type="term" value="P:protein processing"/>
    <property type="evidence" value="ECO:0007669"/>
    <property type="project" value="TreeGrafter"/>
</dbReference>
<dbReference type="PROSITE" id="PS51885">
    <property type="entry name" value="NEPRILYSIN"/>
    <property type="match status" value="1"/>
</dbReference>
<reference evidence="3" key="1">
    <citation type="submission" date="2025-08" db="UniProtKB">
        <authorList>
            <consortium name="Ensembl"/>
        </authorList>
    </citation>
    <scope>IDENTIFICATION</scope>
</reference>
<feature type="chain" id="PRO_5004532292" description="Peptidase M13 N-terminal domain-containing protein" evidence="1">
    <location>
        <begin position="20"/>
        <end position="524"/>
    </location>
</feature>
<dbReference type="GO" id="GO:0005886">
    <property type="term" value="C:plasma membrane"/>
    <property type="evidence" value="ECO:0007669"/>
    <property type="project" value="TreeGrafter"/>
</dbReference>
<dbReference type="STRING" id="7757.ENSPMAP00000000641"/>
<dbReference type="Ensembl" id="ENSPMAT00000000642.1">
    <property type="protein sequence ID" value="ENSPMAP00000000641.1"/>
    <property type="gene ID" value="ENSPMAG00000000582.1"/>
</dbReference>
<dbReference type="Pfam" id="PF05649">
    <property type="entry name" value="Peptidase_M13_N"/>
    <property type="match status" value="1"/>
</dbReference>
<dbReference type="Gene3D" id="3.40.390.10">
    <property type="entry name" value="Collagenase (Catalytic Domain)"/>
    <property type="match status" value="1"/>
</dbReference>
<evidence type="ECO:0000256" key="1">
    <source>
        <dbReference type="SAM" id="SignalP"/>
    </source>
</evidence>
<proteinExistence type="predicted"/>
<sequence length="524" mass="58339">RALLGLVAVLAIAFAGVLAALVVNIKGKVPPPVCLTDVCVNDARLMLNSMDPTVEPCQDFYAYACGAWQPNERLPGGTASWNQRNITWNGNLKFLRDILENATFSADQSSNTDAQTFYRACMNQGRIAEQGAQPLRDLMDGLGGWIPTPNKTTNLTELLTNTTLNFLLPALFSAQVVQSGSKDKLFLEQLSPPELGLPSEYLTSNATQQALKVRAMYLHYMVRSAVLLGQSLGDAQQHMQKVLSFESTLATIVARTRDSAEPSEVTLDRLQAIAPFINWQAYLHNGIPSGFPQSAGLLVSSTAYFGNLTTLLNHTDATVVSGYVLWRLVQAMSPAMDDSFSTPHRLLQDAVVNAQTNYSAARWEFCMEKTNWAMPYALGDIFFFATRNEQTTDDVKEVINNVRVSFQNTLTTLTWMDNKTRDDAQNEASEMKPLVGAENKFSDPGWINSFYAQITPDESSFFDTMVNYYKYLAKRSLEQLSLGLNTKKFAATSYPPQEVDSRYLYTDNRNKLFVPMGILQPPFY</sequence>
<name>S4R611_PETMA</name>
<dbReference type="Gene3D" id="1.10.1380.10">
    <property type="entry name" value="Neutral endopeptidase , domain2"/>
    <property type="match status" value="1"/>
</dbReference>
<dbReference type="HOGENOM" id="CLU_006187_8_1_1"/>
<dbReference type="SUPFAM" id="SSF55486">
    <property type="entry name" value="Metalloproteases ('zincins'), catalytic domain"/>
    <property type="match status" value="1"/>
</dbReference>
<dbReference type="GeneTree" id="ENSGT00940000167824"/>
<dbReference type="InterPro" id="IPR000718">
    <property type="entry name" value="Peptidase_M13"/>
</dbReference>
<dbReference type="CDD" id="cd08662">
    <property type="entry name" value="M13"/>
    <property type="match status" value="1"/>
</dbReference>
<feature type="domain" description="Peptidase M13 N-terminal" evidence="2">
    <location>
        <begin position="56"/>
        <end position="436"/>
    </location>
</feature>
<evidence type="ECO:0000259" key="2">
    <source>
        <dbReference type="Pfam" id="PF05649"/>
    </source>
</evidence>
<reference evidence="3" key="2">
    <citation type="submission" date="2025-09" db="UniProtKB">
        <authorList>
            <consortium name="Ensembl"/>
        </authorList>
    </citation>
    <scope>IDENTIFICATION</scope>
</reference>
<dbReference type="InterPro" id="IPR008753">
    <property type="entry name" value="Peptidase_M13_N"/>
</dbReference>
<organism evidence="3">
    <name type="scientific">Petromyzon marinus</name>
    <name type="common">Sea lamprey</name>
    <dbReference type="NCBI Taxonomy" id="7757"/>
    <lineage>
        <taxon>Eukaryota</taxon>
        <taxon>Metazoa</taxon>
        <taxon>Chordata</taxon>
        <taxon>Craniata</taxon>
        <taxon>Vertebrata</taxon>
        <taxon>Cyclostomata</taxon>
        <taxon>Hyperoartia</taxon>
        <taxon>Petromyzontiformes</taxon>
        <taxon>Petromyzontidae</taxon>
        <taxon>Petromyzon</taxon>
    </lineage>
</organism>
<dbReference type="GO" id="GO:0004222">
    <property type="term" value="F:metalloendopeptidase activity"/>
    <property type="evidence" value="ECO:0007669"/>
    <property type="project" value="InterPro"/>
</dbReference>
<dbReference type="PANTHER" id="PTHR11733">
    <property type="entry name" value="ZINC METALLOPROTEASE FAMILY M13 NEPRILYSIN-RELATED"/>
    <property type="match status" value="1"/>
</dbReference>
<accession>S4R611</accession>
<evidence type="ECO:0000313" key="3">
    <source>
        <dbReference type="Ensembl" id="ENSPMAP00000000641.1"/>
    </source>
</evidence>
<dbReference type="InterPro" id="IPR024079">
    <property type="entry name" value="MetalloPept_cat_dom_sf"/>
</dbReference>
<protein>
    <recommendedName>
        <fullName evidence="2">Peptidase M13 N-terminal domain-containing protein</fullName>
    </recommendedName>
</protein>
<dbReference type="AlphaFoldDB" id="S4R611"/>
<keyword evidence="1" id="KW-0732">Signal</keyword>
<dbReference type="InterPro" id="IPR042089">
    <property type="entry name" value="Peptidase_M13_dom_2"/>
</dbReference>
<dbReference type="OMA" id="LNTHSEP"/>
<dbReference type="PANTHER" id="PTHR11733:SF167">
    <property type="entry name" value="FI17812P1-RELATED"/>
    <property type="match status" value="1"/>
</dbReference>